<dbReference type="STRING" id="137591.AO080_04870"/>
<evidence type="ECO:0000313" key="3">
    <source>
        <dbReference type="EMBL" id="KIU21120.1"/>
    </source>
</evidence>
<dbReference type="Proteomes" id="UP000032287">
    <property type="component" value="Unassembled WGS sequence"/>
</dbReference>
<dbReference type="RefSeq" id="WP_043707672.1">
    <property type="nucleotide sequence ID" value="NZ_CP012873.1"/>
</dbReference>
<evidence type="ECO:0000256" key="1">
    <source>
        <dbReference type="SAM" id="MobiDB-lite"/>
    </source>
</evidence>
<reference evidence="2 5" key="2">
    <citation type="submission" date="2017-04" db="EMBL/GenBank/DDBJ databases">
        <title>Weissella cibaria strain m2 complete genome.</title>
        <authorList>
            <person name="Pan Q."/>
            <person name="Tan M."/>
            <person name="Yao F."/>
            <person name="Su S."/>
        </authorList>
    </citation>
    <scope>NUCLEOTIDE SEQUENCE [LARGE SCALE GENOMIC DNA]</scope>
    <source>
        <strain evidence="2 5">M2</strain>
    </source>
</reference>
<sequence>MSETKVNLVASTLTNSLGTTVIGHVGVPAAVINVKYPNGKYDTVVSDNQGDFVTKAPAGVIDGDILVEAQLPGDVASKETVTLTIDIPAPVITAIISTQDNQRLLEGRVNQPDVDVTVKLNEEDDPVFLLVDNSHEFELVLPENTTPAQVEVIAKSRITGKTATTKVGLGVTTKTLVMPALTDDMIAEYVAKEKEQQAVAQQATAEQTPRPFEPAAETAPVDIPEEVVDEAPTTRQQEKPSGIRGFFSKLFGK</sequence>
<proteinExistence type="predicted"/>
<reference evidence="3 4" key="1">
    <citation type="journal article" date="2015" name="Microbiology (Mosc.)">
        <title>Genomics of the Weissella cibaria species with an examination of its metabolic traits.</title>
        <authorList>
            <person name="Lynch K.M."/>
            <person name="Lucid A."/>
            <person name="Arendt E.K."/>
            <person name="Sleator R.D."/>
            <person name="Lucey B."/>
            <person name="Coffey A."/>
        </authorList>
    </citation>
    <scope>NUCLEOTIDE SEQUENCE [LARGE SCALE GENOMIC DNA]</scope>
    <source>
        <strain evidence="3 4">MG1</strain>
    </source>
</reference>
<gene>
    <name evidence="2" type="ORF">B6254_1898</name>
    <name evidence="3" type="ORF">QX99_00878</name>
</gene>
<keyword evidence="4" id="KW-1185">Reference proteome</keyword>
<dbReference type="EMBL" id="JWHU01000012">
    <property type="protein sequence ID" value="KIU21120.1"/>
    <property type="molecule type" value="Genomic_DNA"/>
</dbReference>
<evidence type="ECO:0000313" key="4">
    <source>
        <dbReference type="Proteomes" id="UP000032287"/>
    </source>
</evidence>
<feature type="compositionally biased region" description="Low complexity" evidence="1">
    <location>
        <begin position="198"/>
        <end position="208"/>
    </location>
</feature>
<dbReference type="KEGG" id="wcb:AO080_04870"/>
<evidence type="ECO:0000313" key="5">
    <source>
        <dbReference type="Proteomes" id="UP000244870"/>
    </source>
</evidence>
<dbReference type="Proteomes" id="UP000244870">
    <property type="component" value="Chromosome"/>
</dbReference>
<dbReference type="EMBL" id="CP020928">
    <property type="protein sequence ID" value="AWF96260.1"/>
    <property type="molecule type" value="Genomic_DNA"/>
</dbReference>
<feature type="region of interest" description="Disordered" evidence="1">
    <location>
        <begin position="198"/>
        <end position="253"/>
    </location>
</feature>
<protein>
    <submittedName>
        <fullName evidence="3">Uncharacterized protein</fullName>
    </submittedName>
</protein>
<organism evidence="3 4">
    <name type="scientific">Weissella cibaria</name>
    <dbReference type="NCBI Taxonomy" id="137591"/>
    <lineage>
        <taxon>Bacteria</taxon>
        <taxon>Bacillati</taxon>
        <taxon>Bacillota</taxon>
        <taxon>Bacilli</taxon>
        <taxon>Lactobacillales</taxon>
        <taxon>Lactobacillaceae</taxon>
        <taxon>Weissella</taxon>
    </lineage>
</organism>
<dbReference type="OrthoDB" id="2145883at2"/>
<evidence type="ECO:0000313" key="2">
    <source>
        <dbReference type="EMBL" id="AWF96260.1"/>
    </source>
</evidence>
<dbReference type="AlphaFoldDB" id="A0A0D1LLC0"/>
<accession>A0A0D1LLC0</accession>
<dbReference type="PATRIC" id="fig|137591.25.peg.849"/>
<name>A0A0D1LLC0_9LACO</name>